<dbReference type="Proteomes" id="UP000003460">
    <property type="component" value="Unassembled WGS sequence"/>
</dbReference>
<name>C9LF67_9BACT</name>
<sequence>MVKLGRVVYRFLKHKALKISEKGSETNARKTIKRNGRIGYNRNIYAAGQKNKE</sequence>
<proteinExistence type="predicted"/>
<dbReference type="EMBL" id="ACIJ02000016">
    <property type="protein sequence ID" value="EEX72386.1"/>
    <property type="molecule type" value="Genomic_DNA"/>
</dbReference>
<protein>
    <submittedName>
        <fullName evidence="1">Uncharacterized protein</fullName>
    </submittedName>
</protein>
<dbReference type="STRING" id="626522.GCWU000325_00849"/>
<evidence type="ECO:0000313" key="1">
    <source>
        <dbReference type="EMBL" id="EEX72386.1"/>
    </source>
</evidence>
<organism evidence="1 2">
    <name type="scientific">Alloprevotella tannerae ATCC 51259</name>
    <dbReference type="NCBI Taxonomy" id="626522"/>
    <lineage>
        <taxon>Bacteria</taxon>
        <taxon>Pseudomonadati</taxon>
        <taxon>Bacteroidota</taxon>
        <taxon>Bacteroidia</taxon>
        <taxon>Bacteroidales</taxon>
        <taxon>Prevotellaceae</taxon>
        <taxon>Alloprevotella</taxon>
    </lineage>
</organism>
<dbReference type="AlphaFoldDB" id="C9LF67"/>
<comment type="caution">
    <text evidence="1">The sequence shown here is derived from an EMBL/GenBank/DDBJ whole genome shotgun (WGS) entry which is preliminary data.</text>
</comment>
<evidence type="ECO:0000313" key="2">
    <source>
        <dbReference type="Proteomes" id="UP000003460"/>
    </source>
</evidence>
<gene>
    <name evidence="1" type="ORF">GCWU000325_00849</name>
</gene>
<accession>C9LF67</accession>
<reference evidence="1" key="1">
    <citation type="submission" date="2009-09" db="EMBL/GenBank/DDBJ databases">
        <authorList>
            <person name="Weinstock G."/>
            <person name="Sodergren E."/>
            <person name="Clifton S."/>
            <person name="Fulton L."/>
            <person name="Fulton B."/>
            <person name="Courtney L."/>
            <person name="Fronick C."/>
            <person name="Harrison M."/>
            <person name="Strong C."/>
            <person name="Farmer C."/>
            <person name="Delahaunty K."/>
            <person name="Markovic C."/>
            <person name="Hall O."/>
            <person name="Minx P."/>
            <person name="Tomlinson C."/>
            <person name="Mitreva M."/>
            <person name="Nelson J."/>
            <person name="Hou S."/>
            <person name="Wollam A."/>
            <person name="Pepin K.H."/>
            <person name="Johnson M."/>
            <person name="Bhonagiri V."/>
            <person name="Nash W.E."/>
            <person name="Warren W."/>
            <person name="Chinwalla A."/>
            <person name="Mardis E.R."/>
            <person name="Wilson R.K."/>
        </authorList>
    </citation>
    <scope>NUCLEOTIDE SEQUENCE [LARGE SCALE GENOMIC DNA]</scope>
    <source>
        <strain evidence="1">ATCC 51259</strain>
    </source>
</reference>
<keyword evidence="2" id="KW-1185">Reference proteome</keyword>
<dbReference type="HOGENOM" id="CLU_3064871_0_0_10"/>